<keyword evidence="1" id="KW-0812">Transmembrane</keyword>
<feature type="transmembrane region" description="Helical" evidence="1">
    <location>
        <begin position="6"/>
        <end position="26"/>
    </location>
</feature>
<proteinExistence type="predicted"/>
<dbReference type="Proteomes" id="UP000199228">
    <property type="component" value="Unassembled WGS sequence"/>
</dbReference>
<organism evidence="2 3">
    <name type="scientific">Eubacterium oxidoreducens</name>
    <dbReference type="NCBI Taxonomy" id="1732"/>
    <lineage>
        <taxon>Bacteria</taxon>
        <taxon>Bacillati</taxon>
        <taxon>Bacillota</taxon>
        <taxon>Clostridia</taxon>
        <taxon>Eubacteriales</taxon>
        <taxon>Eubacteriaceae</taxon>
        <taxon>Eubacterium</taxon>
    </lineage>
</organism>
<protein>
    <recommendedName>
        <fullName evidence="4">Oxaloacetate decarboxylase, gamma chain</fullName>
    </recommendedName>
</protein>
<reference evidence="2 3" key="1">
    <citation type="submission" date="2016-10" db="EMBL/GenBank/DDBJ databases">
        <authorList>
            <person name="de Groot N.N."/>
        </authorList>
    </citation>
    <scope>NUCLEOTIDE SEQUENCE [LARGE SCALE GENOMIC DNA]</scope>
    <source>
        <strain evidence="2 3">DSM 3217</strain>
    </source>
</reference>
<keyword evidence="1" id="KW-1133">Transmembrane helix</keyword>
<dbReference type="EMBL" id="FMXR01000018">
    <property type="protein sequence ID" value="SDB30974.1"/>
    <property type="molecule type" value="Genomic_DNA"/>
</dbReference>
<evidence type="ECO:0008006" key="4">
    <source>
        <dbReference type="Google" id="ProtNLM"/>
    </source>
</evidence>
<accession>A0A1G6CDJ3</accession>
<dbReference type="AlphaFoldDB" id="A0A1G6CDJ3"/>
<keyword evidence="3" id="KW-1185">Reference proteome</keyword>
<dbReference type="RefSeq" id="WP_090174494.1">
    <property type="nucleotide sequence ID" value="NZ_FMXR01000018.1"/>
</dbReference>
<evidence type="ECO:0000313" key="3">
    <source>
        <dbReference type="Proteomes" id="UP000199228"/>
    </source>
</evidence>
<name>A0A1G6CDJ3_EUBOX</name>
<keyword evidence="1" id="KW-0472">Membrane</keyword>
<gene>
    <name evidence="2" type="ORF">SAMN02910417_02295</name>
</gene>
<evidence type="ECO:0000313" key="2">
    <source>
        <dbReference type="EMBL" id="SDB30974.1"/>
    </source>
</evidence>
<dbReference type="STRING" id="1732.SAMN02910417_02295"/>
<evidence type="ECO:0000256" key="1">
    <source>
        <dbReference type="SAM" id="Phobius"/>
    </source>
</evidence>
<sequence>MNDLFRNILITVILVAIVALIGLGIWKMLVKYAKEHHTMDENTSTDEETEGAVSDVSMIDFGTCVAMIEE</sequence>